<comment type="subcellular location">
    <subcellularLocation>
        <location evidence="2">Cell inner membrane</location>
        <topology evidence="2">Multi-pass membrane protein</topology>
    </subcellularLocation>
</comment>
<dbReference type="PROSITE" id="PS50110">
    <property type="entry name" value="RESPONSE_REGULATORY"/>
    <property type="match status" value="1"/>
</dbReference>
<dbReference type="InterPro" id="IPR036641">
    <property type="entry name" value="HPT_dom_sf"/>
</dbReference>
<evidence type="ECO:0000256" key="4">
    <source>
        <dbReference type="ARBA" id="ARBA00022475"/>
    </source>
</evidence>
<proteinExistence type="predicted"/>
<protein>
    <recommendedName>
        <fullName evidence="3">histidine kinase</fullName>
        <ecNumber evidence="3">2.7.13.3</ecNumber>
    </recommendedName>
</protein>
<dbReference type="PROSITE" id="PS50894">
    <property type="entry name" value="HPT"/>
    <property type="match status" value="1"/>
</dbReference>
<evidence type="ECO:0000256" key="13">
    <source>
        <dbReference type="ARBA" id="ARBA00023136"/>
    </source>
</evidence>
<dbReference type="Pfam" id="PF01627">
    <property type="entry name" value="Hpt"/>
    <property type="match status" value="1"/>
</dbReference>
<dbReference type="InterPro" id="IPR001789">
    <property type="entry name" value="Sig_transdc_resp-reg_receiver"/>
</dbReference>
<dbReference type="SMART" id="SM00062">
    <property type="entry name" value="PBPb"/>
    <property type="match status" value="1"/>
</dbReference>
<dbReference type="Gene3D" id="1.10.287.130">
    <property type="match status" value="1"/>
</dbReference>
<dbReference type="InterPro" id="IPR003594">
    <property type="entry name" value="HATPase_dom"/>
</dbReference>
<keyword evidence="5" id="KW-0997">Cell inner membrane</keyword>
<dbReference type="EMBL" id="JAOCFT010000001">
    <property type="protein sequence ID" value="MDH1898215.1"/>
    <property type="molecule type" value="Genomic_DNA"/>
</dbReference>
<evidence type="ECO:0000256" key="9">
    <source>
        <dbReference type="ARBA" id="ARBA00022777"/>
    </source>
</evidence>
<dbReference type="Proteomes" id="UP001160758">
    <property type="component" value="Unassembled WGS sequence"/>
</dbReference>
<accession>A0A3S5YYI5</accession>
<sequence>MIKILLLSGALLALPLRAAILPLSPDAQAYADSLTGLTFCYPALQRPPYLEAEGGLLIDRMTRLAELLPVPVHVEKRPSWAAVTQDLLHGRCDLIPHVGPARSNSSDTVLSRAMMEAESAILYRGELDQAQFLVSPIWQAQETLKRLYPGSSQQLLTDAENWYGALVAGKGSAYLGDYLQLRYLMREFPDEGLRLRRLRSDDLVISYRLMMRNQPELLELVDTAIRYLPPGSLYRDLGKYLPQGEQDVNPLHFTDKEQAWLVGKAHTIKMVADPGFMPYSGVNRQGALIGWSADVLREVSRQTGLRFELVPAASREEALALLRSGDAVMMVGLMESAALNKEFDFTRMVATSRYALVSRSKRGPVSLADVSGKVVVPRMLYDPGLLARFGQHEWEVTDNLLQGLAAVRHGDAQAMLAELYQLQYPIRNNQLSELTITELPERFGLGFAIRPEQTSLAGVLDQSLMTLNDRQVDELVQRWRHLVVNQQEGVSYGFWLGSVLLALLISMAVIWSVWRSRQQLAQEARERHKVEQALALESKFRESLFQALPVPVFLRNDKGEVIKRNKRAKRMEARYAADLVLPAPQLQGAEGELALHEQVYSYAQIPLRLGPQAPAGDLIALSDISALRERTRLLRQAERRLRALTNTVPGVVLQFTLLGGAITRVEFVSRGSHELLGLASQQIRVNPNETLTRISHQDRREMRAPMLAMLQAGRPFSHLLRYQHPAKGTRWLQFSGRGRRQGEGWRIYGVVQDVTARVEQEHSLQLSHEQAQQAVLAKGRFLAAVSHEIRTPMNAMLGLLEWLEQTELNAEQASVLAHVRQAGNELLGLLNDVLDFSRNETRQLRLSVQPTDLVELCEHVAAVHWSKARSRHLQLRLALDPALPALMELDPHRVQQVLHNLLSNAIKFSERGEVVLWARRQGEWILCGVDDEGPGISAELLPRLFQPFEQGEEPGQPRAQGTGLGLAICRQLMEQIGGEIRVEPLARGGSRFLCSLPLRHAQEKALWQPRVKTVSLQLLPGELEYMRAWLAAFGVAEDPAAPCLGAMQDDGGLRAWYWQGEPWIPGSVVSLLQPRLVRGAEEITDLPGAGRRVLLVEDHEVNRMLISMQLGQLGARVLSAANGRLALEILQSESVDLVLTDLQMPVMDGAELCRQLHADERWQHLPVYVITADLSEQAAQRLAECGCQGHLDKPVLLRDLAVLLRTVFGPHDGGKAPQPTAALSLPVSLSPALVDIYLASVHHDLADIERCVTQGDEKALNTALHKMKGAAKMVGATPLVEVIDRWQEAPGHPLAAALRQCVEEVCRQLGERA</sequence>
<keyword evidence="8" id="KW-0812">Transmembrane</keyword>
<evidence type="ECO:0000256" key="7">
    <source>
        <dbReference type="ARBA" id="ARBA00022679"/>
    </source>
</evidence>
<dbReference type="Pfam" id="PF00072">
    <property type="entry name" value="Response_reg"/>
    <property type="match status" value="1"/>
</dbReference>
<keyword evidence="9" id="KW-0418">Kinase</keyword>
<dbReference type="CDD" id="cd17546">
    <property type="entry name" value="REC_hyHK_CKI1_RcsC-like"/>
    <property type="match status" value="1"/>
</dbReference>
<dbReference type="SUPFAM" id="SSF47226">
    <property type="entry name" value="Histidine-containing phosphotransfer domain, HPT domain"/>
    <property type="match status" value="1"/>
</dbReference>
<evidence type="ECO:0000256" key="6">
    <source>
        <dbReference type="ARBA" id="ARBA00022553"/>
    </source>
</evidence>
<evidence type="ECO:0000256" key="1">
    <source>
        <dbReference type="ARBA" id="ARBA00000085"/>
    </source>
</evidence>
<keyword evidence="7" id="KW-0808">Transferase</keyword>
<dbReference type="PROSITE" id="PS50109">
    <property type="entry name" value="HIS_KIN"/>
    <property type="match status" value="1"/>
</dbReference>
<dbReference type="SMART" id="SM00388">
    <property type="entry name" value="HisKA"/>
    <property type="match status" value="1"/>
</dbReference>
<dbReference type="Pfam" id="PF00512">
    <property type="entry name" value="HisKA"/>
    <property type="match status" value="1"/>
</dbReference>
<dbReference type="GO" id="GO:0000155">
    <property type="term" value="F:phosphorelay sensor kinase activity"/>
    <property type="evidence" value="ECO:0007669"/>
    <property type="project" value="InterPro"/>
</dbReference>
<keyword evidence="4" id="KW-1003">Cell membrane</keyword>
<keyword evidence="13" id="KW-0472">Membrane</keyword>
<comment type="catalytic activity">
    <reaction evidence="1">
        <text>ATP + protein L-histidine = ADP + protein N-phospho-L-histidine.</text>
        <dbReference type="EC" id="2.7.13.3"/>
    </reaction>
</comment>
<dbReference type="Gene3D" id="3.30.565.10">
    <property type="entry name" value="Histidine kinase-like ATPase, C-terminal domain"/>
    <property type="match status" value="1"/>
</dbReference>
<dbReference type="GO" id="GO:0005886">
    <property type="term" value="C:plasma membrane"/>
    <property type="evidence" value="ECO:0007669"/>
    <property type="project" value="UniProtKB-SubCell"/>
</dbReference>
<keyword evidence="10" id="KW-0067">ATP-binding</keyword>
<evidence type="ECO:0000256" key="3">
    <source>
        <dbReference type="ARBA" id="ARBA00012438"/>
    </source>
</evidence>
<dbReference type="InterPro" id="IPR005467">
    <property type="entry name" value="His_kinase_dom"/>
</dbReference>
<dbReference type="Gene3D" id="3.40.50.2300">
    <property type="match status" value="1"/>
</dbReference>
<dbReference type="SUPFAM" id="SSF55785">
    <property type="entry name" value="PYP-like sensor domain (PAS domain)"/>
    <property type="match status" value="1"/>
</dbReference>
<evidence type="ECO:0000256" key="5">
    <source>
        <dbReference type="ARBA" id="ARBA00022519"/>
    </source>
</evidence>
<keyword evidence="12" id="KW-0902">Two-component regulatory system</keyword>
<dbReference type="SUPFAM" id="SSF52172">
    <property type="entry name" value="CheY-like"/>
    <property type="match status" value="1"/>
</dbReference>
<keyword evidence="6" id="KW-0597">Phosphoprotein</keyword>
<organism evidence="14 15">
    <name type="scientific">Aeromonas caviae</name>
    <name type="common">Aeromonas punctata</name>
    <dbReference type="NCBI Taxonomy" id="648"/>
    <lineage>
        <taxon>Bacteria</taxon>
        <taxon>Pseudomonadati</taxon>
        <taxon>Pseudomonadota</taxon>
        <taxon>Gammaproteobacteria</taxon>
        <taxon>Aeromonadales</taxon>
        <taxon>Aeromonadaceae</taxon>
        <taxon>Aeromonas</taxon>
    </lineage>
</organism>
<dbReference type="Gene3D" id="3.30.450.20">
    <property type="entry name" value="PAS domain"/>
    <property type="match status" value="1"/>
</dbReference>
<dbReference type="Gene3D" id="1.20.120.160">
    <property type="entry name" value="HPT domain"/>
    <property type="match status" value="1"/>
</dbReference>
<evidence type="ECO:0000256" key="12">
    <source>
        <dbReference type="ARBA" id="ARBA00023012"/>
    </source>
</evidence>
<dbReference type="InterPro" id="IPR001638">
    <property type="entry name" value="Solute-binding_3/MltF_N"/>
</dbReference>
<dbReference type="PRINTS" id="PR00344">
    <property type="entry name" value="BCTRLSENSOR"/>
</dbReference>
<evidence type="ECO:0000256" key="8">
    <source>
        <dbReference type="ARBA" id="ARBA00022692"/>
    </source>
</evidence>
<dbReference type="CDD" id="cd16922">
    <property type="entry name" value="HATPase_EvgS-ArcB-TorS-like"/>
    <property type="match status" value="1"/>
</dbReference>
<dbReference type="SMART" id="SM00448">
    <property type="entry name" value="REC"/>
    <property type="match status" value="1"/>
</dbReference>
<dbReference type="InterPro" id="IPR004358">
    <property type="entry name" value="Sig_transdc_His_kin-like_C"/>
</dbReference>
<dbReference type="EC" id="2.7.13.3" evidence="3"/>
<name>A0A3S5YYI5_AERCA</name>
<dbReference type="InterPro" id="IPR000014">
    <property type="entry name" value="PAS"/>
</dbReference>
<dbReference type="InterPro" id="IPR036097">
    <property type="entry name" value="HisK_dim/P_sf"/>
</dbReference>
<dbReference type="SUPFAM" id="SSF55874">
    <property type="entry name" value="ATPase domain of HSP90 chaperone/DNA topoisomerase II/histidine kinase"/>
    <property type="match status" value="1"/>
</dbReference>
<dbReference type="Gene3D" id="3.40.190.10">
    <property type="entry name" value="Periplasmic binding protein-like II"/>
    <property type="match status" value="4"/>
</dbReference>
<evidence type="ECO:0000313" key="15">
    <source>
        <dbReference type="Proteomes" id="UP001160758"/>
    </source>
</evidence>
<dbReference type="InterPro" id="IPR036890">
    <property type="entry name" value="HATPase_C_sf"/>
</dbReference>
<keyword evidence="10" id="KW-0547">Nucleotide-binding</keyword>
<dbReference type="Pfam" id="PF00497">
    <property type="entry name" value="SBP_bac_3"/>
    <property type="match status" value="1"/>
</dbReference>
<dbReference type="InterPro" id="IPR011006">
    <property type="entry name" value="CheY-like_superfamily"/>
</dbReference>
<dbReference type="SMART" id="SM00387">
    <property type="entry name" value="HATPase_c"/>
    <property type="match status" value="1"/>
</dbReference>
<dbReference type="PANTHER" id="PTHR43047">
    <property type="entry name" value="TWO-COMPONENT HISTIDINE PROTEIN KINASE"/>
    <property type="match status" value="1"/>
</dbReference>
<keyword evidence="11" id="KW-1133">Transmembrane helix</keyword>
<dbReference type="GO" id="GO:0009927">
    <property type="term" value="F:histidine phosphotransfer kinase activity"/>
    <property type="evidence" value="ECO:0007669"/>
    <property type="project" value="TreeGrafter"/>
</dbReference>
<dbReference type="SUPFAM" id="SSF47384">
    <property type="entry name" value="Homodimeric domain of signal transducing histidine kinase"/>
    <property type="match status" value="1"/>
</dbReference>
<dbReference type="SUPFAM" id="SSF53850">
    <property type="entry name" value="Periplasmic binding protein-like II"/>
    <property type="match status" value="2"/>
</dbReference>
<evidence type="ECO:0000256" key="11">
    <source>
        <dbReference type="ARBA" id="ARBA00022989"/>
    </source>
</evidence>
<gene>
    <name evidence="14" type="ORF">N5I07_11630</name>
</gene>
<evidence type="ECO:0000256" key="2">
    <source>
        <dbReference type="ARBA" id="ARBA00004429"/>
    </source>
</evidence>
<dbReference type="CDD" id="cd00130">
    <property type="entry name" value="PAS"/>
    <property type="match status" value="1"/>
</dbReference>
<dbReference type="InterPro" id="IPR003661">
    <property type="entry name" value="HisK_dim/P_dom"/>
</dbReference>
<evidence type="ECO:0000313" key="14">
    <source>
        <dbReference type="EMBL" id="MDH1898215.1"/>
    </source>
</evidence>
<dbReference type="PANTHER" id="PTHR43047:SF72">
    <property type="entry name" value="OSMOSENSING HISTIDINE PROTEIN KINASE SLN1"/>
    <property type="match status" value="1"/>
</dbReference>
<reference evidence="14" key="1">
    <citation type="submission" date="2022-09" db="EMBL/GenBank/DDBJ databases">
        <title>Intensive care unit water sources are persistently colonized with multi-drug resistant bacteria and are the site of extensive horizontal gene transfer of antibiotic resistance genes.</title>
        <authorList>
            <person name="Diorio-Toth L."/>
        </authorList>
    </citation>
    <scope>NUCLEOTIDE SEQUENCE</scope>
    <source>
        <strain evidence="14">GD03796</strain>
    </source>
</reference>
<dbReference type="CDD" id="cd00082">
    <property type="entry name" value="HisKA"/>
    <property type="match status" value="1"/>
</dbReference>
<comment type="caution">
    <text evidence="14">The sequence shown here is derived from an EMBL/GenBank/DDBJ whole genome shotgun (WGS) entry which is preliminary data.</text>
</comment>
<dbReference type="Pfam" id="PF02518">
    <property type="entry name" value="HATPase_c"/>
    <property type="match status" value="1"/>
</dbReference>
<dbReference type="InterPro" id="IPR035965">
    <property type="entry name" value="PAS-like_dom_sf"/>
</dbReference>
<dbReference type="RefSeq" id="WP_102948508.1">
    <property type="nucleotide sequence ID" value="NZ_AP022214.1"/>
</dbReference>
<dbReference type="InterPro" id="IPR008207">
    <property type="entry name" value="Sig_transdc_His_kin_Hpt_dom"/>
</dbReference>
<evidence type="ECO:0000256" key="10">
    <source>
        <dbReference type="ARBA" id="ARBA00022840"/>
    </source>
</evidence>